<dbReference type="Proteomes" id="UP001500416">
    <property type="component" value="Unassembled WGS sequence"/>
</dbReference>
<dbReference type="InterPro" id="IPR011914">
    <property type="entry name" value="RfaE_dom_II"/>
</dbReference>
<keyword evidence="12" id="KW-1185">Reference proteome</keyword>
<name>A0ABP3CJP0_9PSEU</name>
<protein>
    <recommendedName>
        <fullName evidence="1">D-glycero-beta-D-manno-heptose 1-phosphate adenylyltransferase</fullName>
        <ecNumber evidence="1">2.7.7.70</ecNumber>
    </recommendedName>
</protein>
<sequence>MKLVVVGDSLLDVDVEGTADRLCPDAPAPVLDVREERVRPGGAGLAASLARRDGVDVTLVTAVADDADGWRLRDALADVPAVFGHSPAATSVKTRLRCGGHSIARMDRGGGRGRPTATDEMLDAVRAADMVLVSDYGRGLAFDGRLREALAGRPVVWDPHPRGPEPTPGAWLVTPNHSEASRFSGCDDPEEAADALRRRWGAKAVVVTLGADGALLHFGGTPVAVPAPPVAVLDPCGAGDRFAVTAAARLMRGDATDDAVAAAVASAADFLAAGGASGFHTVRRSSVDATRARGGVVVATGGCFDLLHAGHVRTLEAARALGDCLVVCLNSDESVRRLKGPDRPVTRQHDRAEILRALECVDDVVIFDEDTPERVLDRLRPDIWVKGGDYRAESLPEAALVRSWGGRTVVVPYHQGRSTTRLLARRG</sequence>
<dbReference type="Pfam" id="PF00294">
    <property type="entry name" value="PfkB"/>
    <property type="match status" value="1"/>
</dbReference>
<evidence type="ECO:0000313" key="12">
    <source>
        <dbReference type="Proteomes" id="UP001500416"/>
    </source>
</evidence>
<evidence type="ECO:0000256" key="4">
    <source>
        <dbReference type="ARBA" id="ARBA00022741"/>
    </source>
</evidence>
<dbReference type="NCBIfam" id="TIGR00125">
    <property type="entry name" value="cyt_tran_rel"/>
    <property type="match status" value="1"/>
</dbReference>
<keyword evidence="6" id="KW-0511">Multifunctional enzyme</keyword>
<organism evidence="11 12">
    <name type="scientific">Saccharothrix mutabilis subsp. mutabilis</name>
    <dbReference type="NCBI Taxonomy" id="66855"/>
    <lineage>
        <taxon>Bacteria</taxon>
        <taxon>Bacillati</taxon>
        <taxon>Actinomycetota</taxon>
        <taxon>Actinomycetes</taxon>
        <taxon>Pseudonocardiales</taxon>
        <taxon>Pseudonocardiaceae</taxon>
        <taxon>Saccharothrix</taxon>
    </lineage>
</organism>
<keyword evidence="7" id="KW-0119">Carbohydrate metabolism</keyword>
<accession>A0ABP3CJP0</accession>
<feature type="domain" description="Carbohydrate kinase PfkB" evidence="9">
    <location>
        <begin position="165"/>
        <end position="268"/>
    </location>
</feature>
<dbReference type="SUPFAM" id="SSF53613">
    <property type="entry name" value="Ribokinase-like"/>
    <property type="match status" value="1"/>
</dbReference>
<evidence type="ECO:0000256" key="3">
    <source>
        <dbReference type="ARBA" id="ARBA00022695"/>
    </source>
</evidence>
<keyword evidence="3 11" id="KW-0548">Nucleotidyltransferase</keyword>
<evidence type="ECO:0000256" key="6">
    <source>
        <dbReference type="ARBA" id="ARBA00023268"/>
    </source>
</evidence>
<dbReference type="Gene3D" id="3.40.1190.20">
    <property type="match status" value="1"/>
</dbReference>
<comment type="catalytic activity">
    <reaction evidence="8">
        <text>D-glycero-beta-D-manno-heptose 1-phosphate + ATP + H(+) = ADP-D-glycero-beta-D-manno-heptose + diphosphate</text>
        <dbReference type="Rhea" id="RHEA:27465"/>
        <dbReference type="ChEBI" id="CHEBI:15378"/>
        <dbReference type="ChEBI" id="CHEBI:30616"/>
        <dbReference type="ChEBI" id="CHEBI:33019"/>
        <dbReference type="ChEBI" id="CHEBI:59967"/>
        <dbReference type="ChEBI" id="CHEBI:61593"/>
        <dbReference type="EC" id="2.7.7.70"/>
    </reaction>
</comment>
<dbReference type="Gene3D" id="3.40.50.620">
    <property type="entry name" value="HUPs"/>
    <property type="match status" value="1"/>
</dbReference>
<keyword evidence="4" id="KW-0547">Nucleotide-binding</keyword>
<dbReference type="InterPro" id="IPR029056">
    <property type="entry name" value="Ribokinase-like"/>
</dbReference>
<dbReference type="SUPFAM" id="SSF52374">
    <property type="entry name" value="Nucleotidylyl transferase"/>
    <property type="match status" value="1"/>
</dbReference>
<evidence type="ECO:0000313" key="11">
    <source>
        <dbReference type="EMBL" id="GAA0207160.1"/>
    </source>
</evidence>
<evidence type="ECO:0000259" key="9">
    <source>
        <dbReference type="Pfam" id="PF00294"/>
    </source>
</evidence>
<dbReference type="Pfam" id="PF01467">
    <property type="entry name" value="CTP_transf_like"/>
    <property type="match status" value="1"/>
</dbReference>
<dbReference type="EMBL" id="BAAABU010000001">
    <property type="protein sequence ID" value="GAA0207160.1"/>
    <property type="molecule type" value="Genomic_DNA"/>
</dbReference>
<dbReference type="InterPro" id="IPR014729">
    <property type="entry name" value="Rossmann-like_a/b/a_fold"/>
</dbReference>
<keyword evidence="2" id="KW-0808">Transferase</keyword>
<dbReference type="GO" id="GO:0016779">
    <property type="term" value="F:nucleotidyltransferase activity"/>
    <property type="evidence" value="ECO:0007669"/>
    <property type="project" value="UniProtKB-KW"/>
</dbReference>
<evidence type="ECO:0000256" key="8">
    <source>
        <dbReference type="ARBA" id="ARBA00047428"/>
    </source>
</evidence>
<dbReference type="PANTHER" id="PTHR43793:SF2">
    <property type="entry name" value="BIFUNCTIONAL PROTEIN HLDE"/>
    <property type="match status" value="1"/>
</dbReference>
<dbReference type="NCBIfam" id="TIGR02199">
    <property type="entry name" value="rfaE_dom_II"/>
    <property type="match status" value="1"/>
</dbReference>
<dbReference type="InterPro" id="IPR011611">
    <property type="entry name" value="PfkB_dom"/>
</dbReference>
<dbReference type="EC" id="2.7.7.70" evidence="1"/>
<gene>
    <name evidence="11" type="primary">rfaE2</name>
    <name evidence="11" type="ORF">GCM10010492_00790</name>
</gene>
<dbReference type="PANTHER" id="PTHR43793">
    <property type="entry name" value="FAD SYNTHASE"/>
    <property type="match status" value="1"/>
</dbReference>
<evidence type="ECO:0000256" key="5">
    <source>
        <dbReference type="ARBA" id="ARBA00022840"/>
    </source>
</evidence>
<evidence type="ECO:0000259" key="10">
    <source>
        <dbReference type="Pfam" id="PF01467"/>
    </source>
</evidence>
<proteinExistence type="predicted"/>
<dbReference type="RefSeq" id="WP_343931502.1">
    <property type="nucleotide sequence ID" value="NZ_BAAABU010000001.1"/>
</dbReference>
<keyword evidence="5" id="KW-0067">ATP-binding</keyword>
<reference evidence="12" key="1">
    <citation type="journal article" date="2019" name="Int. J. Syst. Evol. Microbiol.">
        <title>The Global Catalogue of Microorganisms (GCM) 10K type strain sequencing project: providing services to taxonomists for standard genome sequencing and annotation.</title>
        <authorList>
            <consortium name="The Broad Institute Genomics Platform"/>
            <consortium name="The Broad Institute Genome Sequencing Center for Infectious Disease"/>
            <person name="Wu L."/>
            <person name="Ma J."/>
        </authorList>
    </citation>
    <scope>NUCLEOTIDE SEQUENCE [LARGE SCALE GENOMIC DNA]</scope>
    <source>
        <strain evidence="12">JCM 3380</strain>
    </source>
</reference>
<feature type="domain" description="Cytidyltransferase-like" evidence="10">
    <location>
        <begin position="300"/>
        <end position="392"/>
    </location>
</feature>
<comment type="caution">
    <text evidence="11">The sequence shown here is derived from an EMBL/GenBank/DDBJ whole genome shotgun (WGS) entry which is preliminary data.</text>
</comment>
<evidence type="ECO:0000256" key="1">
    <source>
        <dbReference type="ARBA" id="ARBA00012519"/>
    </source>
</evidence>
<dbReference type="InterPro" id="IPR004821">
    <property type="entry name" value="Cyt_trans-like"/>
</dbReference>
<dbReference type="InterPro" id="IPR050385">
    <property type="entry name" value="Archaeal_FAD_synthase"/>
</dbReference>
<evidence type="ECO:0000256" key="2">
    <source>
        <dbReference type="ARBA" id="ARBA00022679"/>
    </source>
</evidence>
<evidence type="ECO:0000256" key="7">
    <source>
        <dbReference type="ARBA" id="ARBA00023277"/>
    </source>
</evidence>